<dbReference type="InterPro" id="IPR022409">
    <property type="entry name" value="PKD/Chitinase_dom"/>
</dbReference>
<sequence length="1568" mass="176045">MPLFLKAKTKTKSKKSVKDQQTSAKRNQRLVFSAQKTAATRQLSCVSANRPSSRRVAHSLKASGKNVEVIGSDRQRDQEKQDQAVQELVEHLKSIAPFNKRWQVIETINQGTYGVVFSVRDVVTKVYGVIKVAKSMANEAGNVSAEWEGFILETMFKRSETASIVRLLDKGMLADQHGEGMEFVVLEKAAVPVKDYIYEVEGAHRKYRAANISLQMLKGIYDLHAQGLLHRDLKPDNMGLCSREQPIALLFDLGMARMYTDGESDIRPPRTCCPFRGTPEWASGHAQKGREQTRFDDLIAWLYVTCELFANEREPIQPLPWTYRNNTRAHKYLKSLYCPARYLLKTLPHQFYAINAYLQTANPQKPPDYHFLAEKTSEAIKELEEEIKKLPPPPEPVMRNCLRYLLNDRLYVEATLEDDKYQETFKTLTVRLCSESEHAVIGKTKFLWPEQCLPNEITIDEKQTIVLRGISNIARIPIRMQSIKRSLYIGTSEDSVPSVFVHTSLSSVHKTKSFDSLVIKISNCLAQDDLNNIWNELSKLAKKANIDLCDHLPIALPAHMQMTLLKVLRKCVNEKLFHRVLTLLVHSRLITESKACCKFIELLASKSLIQEAVVFLRFSLVVDDRTYATFLKVCSNESVSESFDLLLALLEKPVNSWGLRLFVSQELTETEVTILIERLILLGCERKGDELFDKILKLVAVLADSHSQRFIWNEKCHAVIRSVSSFAAIMLMLLVVTTSPVADCVNVKRDVFFLREGASMLWCKEECGYSAPCDSIGQDKTATYWITCFERSCWLLNSQGYDVARIAFNLLKNNQSQKRSINYSDEQVIHFPEVATEKCVCIAGFIRINGSCHSVPITGSLFNSSFSTPKFEIVGPTTVQLPHDSTILSIKFIDATQENQSNFTYYWEVLDGGGFGTANTYTEPTLIITNLKEGMMRLRVTVANSTNKSFKDTTLRVLAEQRANKPPVALIRPSSLIHVSEGNHLVLDAEGSWDDSGQPLEYEWKLLNGPAISLPAMNTAVLRLDNLVTGNYTFGLIVKDQQGATDEKHAEIVVAAKRDDPPKASITVCGDPLSRSAVDVRLPQNSLQLCANTSTDDNGIATYKWFRVDNYTTKLSVDFTGSSTPMLFLTNLQANDKVGPYIFRLEVADSKRQNDSTTVDILVNKAINSAPIPYAGGNQTIQLPTDGPNMLKIVNQDRSKCTLFGFQEGVYRFRLNVTDDGGLWGSDDAYIILIRSKNEAPVAKAKDLTITLPASVAFLNGSESSDDAGIVRWLWTAHDDVPACITFLGNSKVESVAILTGLVPGTFLFDLAVWDHSDVMNATTVALTIFVGMPHLQSVEMYLKKQFGEFTYRVKNKFEERLSATLSSQIEEANDVVVVFSSIDEDFSTGRIRIVFQAERVNIAFPSKRSMAGISQQRSEKVTIIEAWEIVKILRSETTLMTGFSVDSIDALSWSVLYFALLSVLLFTLITFLIARKSLQTSYEDSNISNNRYRKRRRTRKAAVNTERRLNETKSNGYVKSNRDSSSYALLLAAESSSSESKTSKSSKKSNSSNRRFISNSAASFDFA</sequence>
<organism evidence="4 5">
    <name type="scientific">Loa loa</name>
    <name type="common">Eye worm</name>
    <name type="synonym">Filaria loa</name>
    <dbReference type="NCBI Taxonomy" id="7209"/>
    <lineage>
        <taxon>Eukaryota</taxon>
        <taxon>Metazoa</taxon>
        <taxon>Ecdysozoa</taxon>
        <taxon>Nematoda</taxon>
        <taxon>Chromadorea</taxon>
        <taxon>Rhabditida</taxon>
        <taxon>Spirurina</taxon>
        <taxon>Spiruromorpha</taxon>
        <taxon>Filarioidea</taxon>
        <taxon>Onchocercidae</taxon>
        <taxon>Loa</taxon>
    </lineage>
</organism>
<reference evidence="5" key="2">
    <citation type="submission" date="2016-11" db="UniProtKB">
        <authorList>
            <consortium name="WormBaseParasite"/>
        </authorList>
    </citation>
    <scope>IDENTIFICATION</scope>
</reference>
<feature type="region of interest" description="Disordered" evidence="1">
    <location>
        <begin position="1488"/>
        <end position="1568"/>
    </location>
</feature>
<feature type="region of interest" description="Disordered" evidence="1">
    <location>
        <begin position="1"/>
        <end position="31"/>
    </location>
</feature>
<dbReference type="GO" id="GO:0016020">
    <property type="term" value="C:membrane"/>
    <property type="evidence" value="ECO:0007669"/>
    <property type="project" value="TreeGrafter"/>
</dbReference>
<dbReference type="WBParaSite" id="EN70_354">
    <property type="protein sequence ID" value="EN70_354"/>
    <property type="gene ID" value="EN70_354"/>
</dbReference>
<feature type="compositionally biased region" description="Low complexity" evidence="1">
    <location>
        <begin position="1525"/>
        <end position="1541"/>
    </location>
</feature>
<dbReference type="PROSITE" id="PS50011">
    <property type="entry name" value="PROTEIN_KINASE_DOM"/>
    <property type="match status" value="1"/>
</dbReference>
<dbReference type="STRING" id="7209.A0A1I7VKG1"/>
<keyword evidence="2" id="KW-1133">Transmembrane helix</keyword>
<dbReference type="InterPro" id="IPR013783">
    <property type="entry name" value="Ig-like_fold"/>
</dbReference>
<keyword evidence="4" id="KW-1185">Reference proteome</keyword>
<evidence type="ECO:0000313" key="4">
    <source>
        <dbReference type="Proteomes" id="UP000095285"/>
    </source>
</evidence>
<accession>A0A1I7VKG1</accession>
<dbReference type="Pfam" id="PF25824">
    <property type="entry name" value="DUF7951"/>
    <property type="match status" value="1"/>
</dbReference>
<dbReference type="Gene3D" id="1.10.510.10">
    <property type="entry name" value="Transferase(Phosphotransferase) domain 1"/>
    <property type="match status" value="1"/>
</dbReference>
<reference evidence="4" key="1">
    <citation type="submission" date="2012-04" db="EMBL/GenBank/DDBJ databases">
        <title>The Genome Sequence of Loa loa.</title>
        <authorList>
            <consortium name="The Broad Institute Genome Sequencing Platform"/>
            <consortium name="Broad Institute Genome Sequencing Center for Infectious Disease"/>
            <person name="Nutman T.B."/>
            <person name="Fink D.L."/>
            <person name="Russ C."/>
            <person name="Young S."/>
            <person name="Zeng Q."/>
            <person name="Gargeya S."/>
            <person name="Alvarado L."/>
            <person name="Berlin A."/>
            <person name="Chapman S.B."/>
            <person name="Chen Z."/>
            <person name="Freedman E."/>
            <person name="Gellesch M."/>
            <person name="Goldberg J."/>
            <person name="Griggs A."/>
            <person name="Gujja S."/>
            <person name="Heilman E.R."/>
            <person name="Heiman D."/>
            <person name="Howarth C."/>
            <person name="Mehta T."/>
            <person name="Neiman D."/>
            <person name="Pearson M."/>
            <person name="Roberts A."/>
            <person name="Saif S."/>
            <person name="Shea T."/>
            <person name="Shenoy N."/>
            <person name="Sisk P."/>
            <person name="Stolte C."/>
            <person name="Sykes S."/>
            <person name="White J."/>
            <person name="Yandava C."/>
            <person name="Haas B."/>
            <person name="Henn M.R."/>
            <person name="Nusbaum C."/>
            <person name="Birren B."/>
        </authorList>
    </citation>
    <scope>NUCLEOTIDE SEQUENCE [LARGE SCALE GENOMIC DNA]</scope>
</reference>
<dbReference type="InterPro" id="IPR057711">
    <property type="entry name" value="DUF7951"/>
</dbReference>
<protein>
    <submittedName>
        <fullName evidence="5">Protein kinase domain-containing protein</fullName>
    </submittedName>
</protein>
<dbReference type="SMART" id="SM00220">
    <property type="entry name" value="S_TKc"/>
    <property type="match status" value="1"/>
</dbReference>
<feature type="compositionally biased region" description="Low complexity" evidence="1">
    <location>
        <begin position="1549"/>
        <end position="1568"/>
    </location>
</feature>
<evidence type="ECO:0000313" key="5">
    <source>
        <dbReference type="WBParaSite" id="EN70_354"/>
    </source>
</evidence>
<dbReference type="InterPro" id="IPR029865">
    <property type="entry name" value="KIAA0319-like"/>
</dbReference>
<feature type="transmembrane region" description="Helical" evidence="2">
    <location>
        <begin position="1451"/>
        <end position="1475"/>
    </location>
</feature>
<keyword evidence="2" id="KW-0472">Membrane</keyword>
<dbReference type="InterPro" id="IPR011009">
    <property type="entry name" value="Kinase-like_dom_sf"/>
</dbReference>
<feature type="compositionally biased region" description="Basic residues" evidence="1">
    <location>
        <begin position="1492"/>
        <end position="1501"/>
    </location>
</feature>
<dbReference type="GO" id="GO:0031410">
    <property type="term" value="C:cytoplasmic vesicle"/>
    <property type="evidence" value="ECO:0007669"/>
    <property type="project" value="TreeGrafter"/>
</dbReference>
<dbReference type="Pfam" id="PF22352">
    <property type="entry name" value="K319L-like_PKD"/>
    <property type="match status" value="3"/>
</dbReference>
<dbReference type="PANTHER" id="PTHR46182">
    <property type="entry name" value="FI19480P1"/>
    <property type="match status" value="1"/>
</dbReference>
<proteinExistence type="predicted"/>
<evidence type="ECO:0000259" key="3">
    <source>
        <dbReference type="PROSITE" id="PS50011"/>
    </source>
</evidence>
<dbReference type="PANTHER" id="PTHR46182:SF2">
    <property type="entry name" value="FI19480P1"/>
    <property type="match status" value="1"/>
</dbReference>
<evidence type="ECO:0000256" key="1">
    <source>
        <dbReference type="SAM" id="MobiDB-lite"/>
    </source>
</evidence>
<keyword evidence="2" id="KW-0812">Transmembrane</keyword>
<evidence type="ECO:0000256" key="2">
    <source>
        <dbReference type="SAM" id="Phobius"/>
    </source>
</evidence>
<dbReference type="eggNOG" id="KOG1164">
    <property type="taxonomic scope" value="Eukaryota"/>
</dbReference>
<dbReference type="InterPro" id="IPR000719">
    <property type="entry name" value="Prot_kinase_dom"/>
</dbReference>
<dbReference type="SMART" id="SM00089">
    <property type="entry name" value="PKD"/>
    <property type="match status" value="4"/>
</dbReference>
<dbReference type="SUPFAM" id="SSF56112">
    <property type="entry name" value="Protein kinase-like (PK-like)"/>
    <property type="match status" value="1"/>
</dbReference>
<dbReference type="GO" id="GO:0001764">
    <property type="term" value="P:neuron migration"/>
    <property type="evidence" value="ECO:0007669"/>
    <property type="project" value="TreeGrafter"/>
</dbReference>
<feature type="domain" description="Protein kinase" evidence="3">
    <location>
        <begin position="102"/>
        <end position="425"/>
    </location>
</feature>
<dbReference type="GO" id="GO:0004672">
    <property type="term" value="F:protein kinase activity"/>
    <property type="evidence" value="ECO:0007669"/>
    <property type="project" value="InterPro"/>
</dbReference>
<dbReference type="Gene3D" id="2.60.40.10">
    <property type="entry name" value="Immunoglobulins"/>
    <property type="match status" value="4"/>
</dbReference>
<name>A0A1I7VKG1_LOALO</name>
<dbReference type="Pfam" id="PF00069">
    <property type="entry name" value="Pkinase"/>
    <property type="match status" value="1"/>
</dbReference>
<dbReference type="Proteomes" id="UP000095285">
    <property type="component" value="Unassembled WGS sequence"/>
</dbReference>
<dbReference type="GO" id="GO:0005524">
    <property type="term" value="F:ATP binding"/>
    <property type="evidence" value="ECO:0007669"/>
    <property type="project" value="InterPro"/>
</dbReference>